<dbReference type="InterPro" id="IPR035992">
    <property type="entry name" value="Ricin_B-like_lectins"/>
</dbReference>
<dbReference type="RefSeq" id="WP_090102102.1">
    <property type="nucleotide sequence ID" value="NZ_FNIX01000015.1"/>
</dbReference>
<dbReference type="STRING" id="641025.SAMN05421507_11555"/>
<evidence type="ECO:0000313" key="2">
    <source>
        <dbReference type="EMBL" id="SDP80475.1"/>
    </source>
</evidence>
<evidence type="ECO:0000313" key="3">
    <source>
        <dbReference type="Proteomes" id="UP000199691"/>
    </source>
</evidence>
<dbReference type="AlphaFoldDB" id="A0A1H0VQK6"/>
<organism evidence="2 3">
    <name type="scientific">Lentzea jiangxiensis</name>
    <dbReference type="NCBI Taxonomy" id="641025"/>
    <lineage>
        <taxon>Bacteria</taxon>
        <taxon>Bacillati</taxon>
        <taxon>Actinomycetota</taxon>
        <taxon>Actinomycetes</taxon>
        <taxon>Pseudonocardiales</taxon>
        <taxon>Pseudonocardiaceae</taxon>
        <taxon>Lentzea</taxon>
    </lineage>
</organism>
<keyword evidence="3" id="KW-1185">Reference proteome</keyword>
<dbReference type="EMBL" id="FNIX01000015">
    <property type="protein sequence ID" value="SDP80475.1"/>
    <property type="molecule type" value="Genomic_DNA"/>
</dbReference>
<accession>A0A1H0VQK6</accession>
<dbReference type="Gene3D" id="2.80.10.50">
    <property type="match status" value="1"/>
</dbReference>
<name>A0A1H0VQK6_9PSEU</name>
<evidence type="ECO:0008006" key="4">
    <source>
        <dbReference type="Google" id="ProtNLM"/>
    </source>
</evidence>
<dbReference type="Proteomes" id="UP000199691">
    <property type="component" value="Unassembled WGS sequence"/>
</dbReference>
<reference evidence="3" key="1">
    <citation type="submission" date="2016-10" db="EMBL/GenBank/DDBJ databases">
        <authorList>
            <person name="Varghese N."/>
            <person name="Submissions S."/>
        </authorList>
    </citation>
    <scope>NUCLEOTIDE SEQUENCE [LARGE SCALE GENOMIC DNA]</scope>
    <source>
        <strain evidence="3">CGMCC 4.6609</strain>
    </source>
</reference>
<dbReference type="CDD" id="cd00161">
    <property type="entry name" value="beta-trefoil_Ricin-like"/>
    <property type="match status" value="1"/>
</dbReference>
<proteinExistence type="predicted"/>
<evidence type="ECO:0000256" key="1">
    <source>
        <dbReference type="SAM" id="MobiDB-lite"/>
    </source>
</evidence>
<protein>
    <recommendedName>
        <fullName evidence="4">Ricin-type beta-trefoil lectin domain-like</fullName>
    </recommendedName>
</protein>
<sequence length="153" mass="16534">MPVTTPLSPCDIELSTNPDSPDSHREQVLVRLPGSGVIPKIDVYFPTESTGSTGGTIGAVSAWGEGILNRLITAANAVVHFGVGNHKDLEDPHPDRLRGQLAGQYKIPSTLSGLYLQLDHPGWTGDGANVDQNTCTGPTCYENHNQHWRLERL</sequence>
<gene>
    <name evidence="2" type="ORF">SAMN05421507_11555</name>
</gene>
<feature type="region of interest" description="Disordered" evidence="1">
    <location>
        <begin position="1"/>
        <end position="24"/>
    </location>
</feature>
<dbReference type="SUPFAM" id="SSF50370">
    <property type="entry name" value="Ricin B-like lectins"/>
    <property type="match status" value="1"/>
</dbReference>